<dbReference type="EMBL" id="QHHU01000085">
    <property type="protein sequence ID" value="RSM36455.1"/>
    <property type="molecule type" value="Genomic_DNA"/>
</dbReference>
<dbReference type="SMART" id="SM00387">
    <property type="entry name" value="HATPase_c"/>
    <property type="match status" value="1"/>
</dbReference>
<dbReference type="SUPFAM" id="SSF47384">
    <property type="entry name" value="Homodimeric domain of signal transducing histidine kinase"/>
    <property type="match status" value="1"/>
</dbReference>
<evidence type="ECO:0000313" key="15">
    <source>
        <dbReference type="Proteomes" id="UP000286716"/>
    </source>
</evidence>
<dbReference type="InterPro" id="IPR003660">
    <property type="entry name" value="HAMP_dom"/>
</dbReference>
<dbReference type="Proteomes" id="UP000286716">
    <property type="component" value="Unassembled WGS sequence"/>
</dbReference>
<evidence type="ECO:0000256" key="5">
    <source>
        <dbReference type="ARBA" id="ARBA00022679"/>
    </source>
</evidence>
<dbReference type="InterPro" id="IPR003594">
    <property type="entry name" value="HATPase_dom"/>
</dbReference>
<reference evidence="14 15" key="1">
    <citation type="submission" date="2018-05" db="EMBL/GenBank/DDBJ databases">
        <title>Evolution of GPA BGCs.</title>
        <authorList>
            <person name="Waglechner N."/>
            <person name="Wright G.D."/>
        </authorList>
    </citation>
    <scope>NUCLEOTIDE SEQUENCE [LARGE SCALE GENOMIC DNA]</scope>
    <source>
        <strain evidence="14 15">DSM 5908</strain>
    </source>
</reference>
<sequence length="467" mass="49670">MSTPGRWSQLPLRTSLLLGILGLTAAVLTAAAVVSAAALHADLSGRIDHQLRGAAGLLLARGRHLFDGTGPGQELRAVMAPTDYVVEVRDPAGAITLLSGARSTPTVPLLGQVRAATVDPVTVESGSGRFRVVVVQVAGATVLVGLPLAPVEETIRQLVLIEALSAIVLLTVLAVLARLLVVRRLRPLEDITTTATAISAGEFDRRITTVAGERAARTEVGRLTSAVNGMLARIQAALFARARSEERLQRFVADASHELRTPLTSVRGYLHLLAAGVVTERDRPDVLRRLDDETARMGAIVDDLLYLARLDAEPALRSQSVDLTAVVRDSVADAIAVEPHRRISLDVPDPCIVTGDEDSLRQVMANLLANVRAHTPIDAPSTVTLHNRLDEARVEVADSGPGLEPPARDRMFDRFYRGDPGRSASGGSGLGLAIVAEVIRTHGGDVAAQSNPRGGLTVWFRLPRTDT</sequence>
<keyword evidence="15" id="KW-1185">Reference proteome</keyword>
<keyword evidence="6 11" id="KW-0812">Transmembrane</keyword>
<organism evidence="14 15">
    <name type="scientific">Amycolatopsis balhimycina DSM 5908</name>
    <dbReference type="NCBI Taxonomy" id="1081091"/>
    <lineage>
        <taxon>Bacteria</taxon>
        <taxon>Bacillati</taxon>
        <taxon>Actinomycetota</taxon>
        <taxon>Actinomycetes</taxon>
        <taxon>Pseudonocardiales</taxon>
        <taxon>Pseudonocardiaceae</taxon>
        <taxon>Amycolatopsis</taxon>
    </lineage>
</organism>
<dbReference type="Pfam" id="PF02518">
    <property type="entry name" value="HATPase_c"/>
    <property type="match status" value="1"/>
</dbReference>
<evidence type="ECO:0000256" key="9">
    <source>
        <dbReference type="ARBA" id="ARBA00023012"/>
    </source>
</evidence>
<dbReference type="GO" id="GO:0000155">
    <property type="term" value="F:phosphorelay sensor kinase activity"/>
    <property type="evidence" value="ECO:0007669"/>
    <property type="project" value="InterPro"/>
</dbReference>
<dbReference type="SMART" id="SM00388">
    <property type="entry name" value="HisKA"/>
    <property type="match status" value="1"/>
</dbReference>
<dbReference type="Gene3D" id="3.30.565.10">
    <property type="entry name" value="Histidine kinase-like ATPase, C-terminal domain"/>
    <property type="match status" value="1"/>
</dbReference>
<dbReference type="OrthoDB" id="9786919at2"/>
<dbReference type="Gene3D" id="1.10.287.130">
    <property type="match status" value="1"/>
</dbReference>
<dbReference type="SUPFAM" id="SSF158472">
    <property type="entry name" value="HAMP domain-like"/>
    <property type="match status" value="1"/>
</dbReference>
<dbReference type="EC" id="2.7.13.3" evidence="3"/>
<evidence type="ECO:0000256" key="10">
    <source>
        <dbReference type="ARBA" id="ARBA00023136"/>
    </source>
</evidence>
<evidence type="ECO:0000313" key="14">
    <source>
        <dbReference type="EMBL" id="RSM36455.1"/>
    </source>
</evidence>
<comment type="catalytic activity">
    <reaction evidence="1">
        <text>ATP + protein L-histidine = ADP + protein N-phospho-L-histidine.</text>
        <dbReference type="EC" id="2.7.13.3"/>
    </reaction>
</comment>
<proteinExistence type="predicted"/>
<dbReference type="PANTHER" id="PTHR45436:SF5">
    <property type="entry name" value="SENSOR HISTIDINE KINASE TRCS"/>
    <property type="match status" value="1"/>
</dbReference>
<evidence type="ECO:0000259" key="13">
    <source>
        <dbReference type="PROSITE" id="PS50885"/>
    </source>
</evidence>
<dbReference type="Pfam" id="PF00672">
    <property type="entry name" value="HAMP"/>
    <property type="match status" value="1"/>
</dbReference>
<feature type="transmembrane region" description="Helical" evidence="11">
    <location>
        <begin position="158"/>
        <end position="181"/>
    </location>
</feature>
<keyword evidence="9" id="KW-0902">Two-component regulatory system</keyword>
<dbReference type="RefSeq" id="WP_043790830.1">
    <property type="nucleotide sequence ID" value="NZ_QHHU01000085.1"/>
</dbReference>
<keyword evidence="8 11" id="KW-1133">Transmembrane helix</keyword>
<dbReference type="AlphaFoldDB" id="A0A428W053"/>
<evidence type="ECO:0000259" key="12">
    <source>
        <dbReference type="PROSITE" id="PS50109"/>
    </source>
</evidence>
<dbReference type="CDD" id="cd00082">
    <property type="entry name" value="HisKA"/>
    <property type="match status" value="1"/>
</dbReference>
<keyword evidence="5" id="KW-0808">Transferase</keyword>
<accession>A0A428W053</accession>
<comment type="subcellular location">
    <subcellularLocation>
        <location evidence="2">Cell membrane</location>
    </subcellularLocation>
</comment>
<dbReference type="PROSITE" id="PS50109">
    <property type="entry name" value="HIS_KIN"/>
    <property type="match status" value="1"/>
</dbReference>
<evidence type="ECO:0000256" key="6">
    <source>
        <dbReference type="ARBA" id="ARBA00022692"/>
    </source>
</evidence>
<dbReference type="CDD" id="cd00075">
    <property type="entry name" value="HATPase"/>
    <property type="match status" value="1"/>
</dbReference>
<evidence type="ECO:0000256" key="1">
    <source>
        <dbReference type="ARBA" id="ARBA00000085"/>
    </source>
</evidence>
<name>A0A428W053_AMYBA</name>
<keyword evidence="4" id="KW-0597">Phosphoprotein</keyword>
<dbReference type="CDD" id="cd06225">
    <property type="entry name" value="HAMP"/>
    <property type="match status" value="1"/>
</dbReference>
<evidence type="ECO:0000256" key="3">
    <source>
        <dbReference type="ARBA" id="ARBA00012438"/>
    </source>
</evidence>
<evidence type="ECO:0000256" key="4">
    <source>
        <dbReference type="ARBA" id="ARBA00022553"/>
    </source>
</evidence>
<dbReference type="InterPro" id="IPR050428">
    <property type="entry name" value="TCS_sensor_his_kinase"/>
</dbReference>
<keyword evidence="7 14" id="KW-0418">Kinase</keyword>
<comment type="caution">
    <text evidence="14">The sequence shown here is derived from an EMBL/GenBank/DDBJ whole genome shotgun (WGS) entry which is preliminary data.</text>
</comment>
<dbReference type="PROSITE" id="PS50885">
    <property type="entry name" value="HAMP"/>
    <property type="match status" value="1"/>
</dbReference>
<dbReference type="SUPFAM" id="SSF55874">
    <property type="entry name" value="ATPase domain of HSP90 chaperone/DNA topoisomerase II/histidine kinase"/>
    <property type="match status" value="1"/>
</dbReference>
<feature type="domain" description="HAMP" evidence="13">
    <location>
        <begin position="182"/>
        <end position="239"/>
    </location>
</feature>
<evidence type="ECO:0000256" key="7">
    <source>
        <dbReference type="ARBA" id="ARBA00022777"/>
    </source>
</evidence>
<evidence type="ECO:0000256" key="2">
    <source>
        <dbReference type="ARBA" id="ARBA00004236"/>
    </source>
</evidence>
<feature type="domain" description="Histidine kinase" evidence="12">
    <location>
        <begin position="254"/>
        <end position="466"/>
    </location>
</feature>
<evidence type="ECO:0000256" key="8">
    <source>
        <dbReference type="ARBA" id="ARBA00022989"/>
    </source>
</evidence>
<dbReference type="Gene3D" id="6.10.340.10">
    <property type="match status" value="1"/>
</dbReference>
<gene>
    <name evidence="14" type="ORF">DMA12_40210</name>
</gene>
<protein>
    <recommendedName>
        <fullName evidence="3">histidine kinase</fullName>
        <ecNumber evidence="3">2.7.13.3</ecNumber>
    </recommendedName>
</protein>
<dbReference type="InterPro" id="IPR004358">
    <property type="entry name" value="Sig_transdc_His_kin-like_C"/>
</dbReference>
<evidence type="ECO:0000256" key="11">
    <source>
        <dbReference type="SAM" id="Phobius"/>
    </source>
</evidence>
<dbReference type="PANTHER" id="PTHR45436">
    <property type="entry name" value="SENSOR HISTIDINE KINASE YKOH"/>
    <property type="match status" value="1"/>
</dbReference>
<dbReference type="GO" id="GO:0005886">
    <property type="term" value="C:plasma membrane"/>
    <property type="evidence" value="ECO:0007669"/>
    <property type="project" value="UniProtKB-SubCell"/>
</dbReference>
<dbReference type="InterPro" id="IPR003661">
    <property type="entry name" value="HisK_dim/P_dom"/>
</dbReference>
<dbReference type="Pfam" id="PF00512">
    <property type="entry name" value="HisKA"/>
    <property type="match status" value="1"/>
</dbReference>
<dbReference type="InterPro" id="IPR005467">
    <property type="entry name" value="His_kinase_dom"/>
</dbReference>
<dbReference type="InterPro" id="IPR036890">
    <property type="entry name" value="HATPase_C_sf"/>
</dbReference>
<dbReference type="SMART" id="SM00304">
    <property type="entry name" value="HAMP"/>
    <property type="match status" value="1"/>
</dbReference>
<dbReference type="PRINTS" id="PR00344">
    <property type="entry name" value="BCTRLSENSOR"/>
</dbReference>
<dbReference type="FunFam" id="1.10.287.130:FF:000001">
    <property type="entry name" value="Two-component sensor histidine kinase"/>
    <property type="match status" value="1"/>
</dbReference>
<keyword evidence="10 11" id="KW-0472">Membrane</keyword>
<dbReference type="InterPro" id="IPR036097">
    <property type="entry name" value="HisK_dim/P_sf"/>
</dbReference>